<name>A0AA40S594_9HYPH</name>
<reference evidence="2 3" key="1">
    <citation type="submission" date="2020-08" db="EMBL/GenBank/DDBJ databases">
        <title>Genomic Encyclopedia of Type Strains, Phase IV (KMG-IV): sequencing the most valuable type-strain genomes for metagenomic binning, comparative biology and taxonomic classification.</title>
        <authorList>
            <person name="Goeker M."/>
        </authorList>
    </citation>
    <scope>NUCLEOTIDE SEQUENCE [LARGE SCALE GENOMIC DNA]</scope>
    <source>
        <strain evidence="2 3">DSM 11490</strain>
    </source>
</reference>
<dbReference type="AlphaFoldDB" id="A0AA40S594"/>
<comment type="caution">
    <text evidence="2">The sequence shown here is derived from an EMBL/GenBank/DDBJ whole genome shotgun (WGS) entry which is preliminary data.</text>
</comment>
<proteinExistence type="predicted"/>
<evidence type="ECO:0000313" key="2">
    <source>
        <dbReference type="EMBL" id="MBA8914644.1"/>
    </source>
</evidence>
<feature type="region of interest" description="Disordered" evidence="1">
    <location>
        <begin position="1"/>
        <end position="23"/>
    </location>
</feature>
<keyword evidence="3" id="KW-1185">Reference proteome</keyword>
<protein>
    <submittedName>
        <fullName evidence="2">Uncharacterized protein</fullName>
    </submittedName>
</protein>
<organism evidence="2 3">
    <name type="scientific">Methylorubrum thiocyanatum</name>
    <dbReference type="NCBI Taxonomy" id="47958"/>
    <lineage>
        <taxon>Bacteria</taxon>
        <taxon>Pseudomonadati</taxon>
        <taxon>Pseudomonadota</taxon>
        <taxon>Alphaproteobacteria</taxon>
        <taxon>Hyphomicrobiales</taxon>
        <taxon>Methylobacteriaceae</taxon>
        <taxon>Methylorubrum</taxon>
    </lineage>
</organism>
<dbReference type="Proteomes" id="UP000543554">
    <property type="component" value="Unassembled WGS sequence"/>
</dbReference>
<sequence>MAKNKRDTDTGVGGVPDTGHPSSKAKVMIYVPHALHRAVKRRAVDEGRSASDLFAEAAHRYLYAAEAPVVTSPIPTTIQSVLSDTSFPRLVEAVEQQGRLLHHLSGRIEMQQAVPSNDTPSRTVGVKSATAMRTMLGMLRRSGADGVDSNELSKAMLSDGFKSGTTENAKAVLRDAGLARYEGRRWYLADV</sequence>
<dbReference type="EMBL" id="JACJIB010000006">
    <property type="protein sequence ID" value="MBA8914644.1"/>
    <property type="molecule type" value="Genomic_DNA"/>
</dbReference>
<evidence type="ECO:0000313" key="3">
    <source>
        <dbReference type="Proteomes" id="UP000543554"/>
    </source>
</evidence>
<dbReference type="RefSeq" id="WP_182555910.1">
    <property type="nucleotide sequence ID" value="NZ_BPRF01000017.1"/>
</dbReference>
<accession>A0AA40S594</accession>
<evidence type="ECO:0000256" key="1">
    <source>
        <dbReference type="SAM" id="MobiDB-lite"/>
    </source>
</evidence>
<gene>
    <name evidence="2" type="ORF">HNR51_003737</name>
</gene>